<dbReference type="GO" id="GO:0016747">
    <property type="term" value="F:acyltransferase activity, transferring groups other than amino-acyl groups"/>
    <property type="evidence" value="ECO:0007669"/>
    <property type="project" value="InterPro"/>
</dbReference>
<feature type="domain" description="N-acetyltransferase" evidence="1">
    <location>
        <begin position="34"/>
        <end position="165"/>
    </location>
</feature>
<gene>
    <name evidence="2" type="ORF">CTB96_01460</name>
</gene>
<dbReference type="SUPFAM" id="SSF55729">
    <property type="entry name" value="Acyl-CoA N-acyltransferases (Nat)"/>
    <property type="match status" value="1"/>
</dbReference>
<keyword evidence="3" id="KW-1185">Reference proteome</keyword>
<dbReference type="EMBL" id="QHLY01000004">
    <property type="protein sequence ID" value="PXA72797.1"/>
    <property type="molecule type" value="Genomic_DNA"/>
</dbReference>
<comment type="caution">
    <text evidence="2">The sequence shown here is derived from an EMBL/GenBank/DDBJ whole genome shotgun (WGS) entry which is preliminary data.</text>
</comment>
<dbReference type="InterPro" id="IPR016181">
    <property type="entry name" value="Acyl_CoA_acyltransferase"/>
</dbReference>
<name>A0A317ZZH0_9MICO</name>
<dbReference type="Proteomes" id="UP000246722">
    <property type="component" value="Unassembled WGS sequence"/>
</dbReference>
<accession>A0A317ZZH0</accession>
<keyword evidence="2" id="KW-0808">Transferase</keyword>
<dbReference type="InterPro" id="IPR000182">
    <property type="entry name" value="GNAT_dom"/>
</dbReference>
<dbReference type="Gene3D" id="3.40.630.30">
    <property type="match status" value="1"/>
</dbReference>
<dbReference type="AlphaFoldDB" id="A0A317ZZH0"/>
<evidence type="ECO:0000259" key="1">
    <source>
        <dbReference type="PROSITE" id="PS51186"/>
    </source>
</evidence>
<dbReference type="OrthoDB" id="2935121at2"/>
<dbReference type="RefSeq" id="WP_110125125.1">
    <property type="nucleotide sequence ID" value="NZ_QHLY01000004.1"/>
</dbReference>
<sequence>MQTEPSPIQVRPADLTGPDSGVVSHLVEAYLRRTEFEKATHLSGLGAEADLPKRYRDEVETPARAYENATVYLAELNLLPVGVIVVQHNRANHEIKRVWVEPSARGQRVGSALIDAVLSQQDRPARLTVWDWRRDAIQLYRSRGFVPVASWEDRPRLVCMELPSTSPENAR</sequence>
<evidence type="ECO:0000313" key="3">
    <source>
        <dbReference type="Proteomes" id="UP000246722"/>
    </source>
</evidence>
<reference evidence="2 3" key="1">
    <citation type="submission" date="2018-05" db="EMBL/GenBank/DDBJ databases">
        <title>Genetic diversity of glacier-inhabiting Cryobacterium bacteria in China and description of Cryobacterium mengkeensis sp. nov. and Arthrobacter glacialis sp. nov.</title>
        <authorList>
            <person name="Liu Q."/>
            <person name="Xin Y.-H."/>
        </authorList>
    </citation>
    <scope>NUCLEOTIDE SEQUENCE [LARGE SCALE GENOMIC DNA]</scope>
    <source>
        <strain evidence="2 3">SK-1</strain>
    </source>
</reference>
<dbReference type="Pfam" id="PF13508">
    <property type="entry name" value="Acetyltransf_7"/>
    <property type="match status" value="1"/>
</dbReference>
<evidence type="ECO:0000313" key="2">
    <source>
        <dbReference type="EMBL" id="PXA72797.1"/>
    </source>
</evidence>
<organism evidence="2 3">
    <name type="scientific">Cryobacterium arcticum</name>
    <dbReference type="NCBI Taxonomy" id="670052"/>
    <lineage>
        <taxon>Bacteria</taxon>
        <taxon>Bacillati</taxon>
        <taxon>Actinomycetota</taxon>
        <taxon>Actinomycetes</taxon>
        <taxon>Micrococcales</taxon>
        <taxon>Microbacteriaceae</taxon>
        <taxon>Cryobacterium</taxon>
    </lineage>
</organism>
<proteinExistence type="predicted"/>
<protein>
    <submittedName>
        <fullName evidence="2">N-acetyltransferase</fullName>
    </submittedName>
</protein>
<dbReference type="CDD" id="cd04301">
    <property type="entry name" value="NAT_SF"/>
    <property type="match status" value="1"/>
</dbReference>
<dbReference type="PROSITE" id="PS51186">
    <property type="entry name" value="GNAT"/>
    <property type="match status" value="1"/>
</dbReference>